<proteinExistence type="predicted"/>
<keyword evidence="5 6" id="KW-0472">Membrane</keyword>
<dbReference type="CDD" id="cd13124">
    <property type="entry name" value="MATE_SpoVB_like"/>
    <property type="match status" value="1"/>
</dbReference>
<comment type="subcellular location">
    <subcellularLocation>
        <location evidence="1">Cell membrane</location>
        <topology evidence="1">Multi-pass membrane protein</topology>
    </subcellularLocation>
</comment>
<feature type="transmembrane region" description="Helical" evidence="6">
    <location>
        <begin position="483"/>
        <end position="504"/>
    </location>
</feature>
<keyword evidence="3 6" id="KW-0812">Transmembrane</keyword>
<feature type="transmembrane region" description="Helical" evidence="6">
    <location>
        <begin position="390"/>
        <end position="408"/>
    </location>
</feature>
<feature type="transmembrane region" description="Helical" evidence="6">
    <location>
        <begin position="359"/>
        <end position="378"/>
    </location>
</feature>
<evidence type="ECO:0000256" key="3">
    <source>
        <dbReference type="ARBA" id="ARBA00022692"/>
    </source>
</evidence>
<feature type="transmembrane region" description="Helical" evidence="6">
    <location>
        <begin position="231"/>
        <end position="252"/>
    </location>
</feature>
<dbReference type="Pfam" id="PF01943">
    <property type="entry name" value="Polysacc_synt"/>
    <property type="match status" value="1"/>
</dbReference>
<gene>
    <name evidence="7" type="ORF">ACFO0S_12165</name>
</gene>
<name>A0ABV8UWT8_9BACL</name>
<protein>
    <submittedName>
        <fullName evidence="7">Oligosaccharide flippase family protein</fullName>
    </submittedName>
</protein>
<dbReference type="PANTHER" id="PTHR30250:SF29">
    <property type="entry name" value="POLYSACCHARIDE BIOSYNTHESIS PROTEIN C-TERMINAL DOMAIN-CONTAINING PROTEIN"/>
    <property type="match status" value="1"/>
</dbReference>
<evidence type="ECO:0000256" key="5">
    <source>
        <dbReference type="ARBA" id="ARBA00023136"/>
    </source>
</evidence>
<feature type="transmembrane region" description="Helical" evidence="6">
    <location>
        <begin position="52"/>
        <end position="73"/>
    </location>
</feature>
<feature type="transmembrane region" description="Helical" evidence="6">
    <location>
        <begin position="126"/>
        <end position="143"/>
    </location>
</feature>
<feature type="transmembrane region" description="Helical" evidence="6">
    <location>
        <begin position="328"/>
        <end position="347"/>
    </location>
</feature>
<dbReference type="Proteomes" id="UP001595733">
    <property type="component" value="Unassembled WGS sequence"/>
</dbReference>
<reference evidence="8" key="1">
    <citation type="journal article" date="2019" name="Int. J. Syst. Evol. Microbiol.">
        <title>The Global Catalogue of Microorganisms (GCM) 10K type strain sequencing project: providing services to taxonomists for standard genome sequencing and annotation.</title>
        <authorList>
            <consortium name="The Broad Institute Genomics Platform"/>
            <consortium name="The Broad Institute Genome Sequencing Center for Infectious Disease"/>
            <person name="Wu L."/>
            <person name="Ma J."/>
        </authorList>
    </citation>
    <scope>NUCLEOTIDE SEQUENCE [LARGE SCALE GENOMIC DNA]</scope>
    <source>
        <strain evidence="8">CCUG 50353</strain>
    </source>
</reference>
<evidence type="ECO:0000256" key="2">
    <source>
        <dbReference type="ARBA" id="ARBA00022475"/>
    </source>
</evidence>
<keyword evidence="4 6" id="KW-1133">Transmembrane helix</keyword>
<evidence type="ECO:0000256" key="1">
    <source>
        <dbReference type="ARBA" id="ARBA00004651"/>
    </source>
</evidence>
<keyword evidence="2" id="KW-1003">Cell membrane</keyword>
<organism evidence="7 8">
    <name type="scientific">Chryseomicrobium palamuruense</name>
    <dbReference type="NCBI Taxonomy" id="682973"/>
    <lineage>
        <taxon>Bacteria</taxon>
        <taxon>Bacillati</taxon>
        <taxon>Bacillota</taxon>
        <taxon>Bacilli</taxon>
        <taxon>Bacillales</taxon>
        <taxon>Caryophanaceae</taxon>
        <taxon>Chryseomicrobium</taxon>
    </lineage>
</organism>
<dbReference type="InterPro" id="IPR024923">
    <property type="entry name" value="PG_synth_SpoVB"/>
</dbReference>
<dbReference type="InterPro" id="IPR002797">
    <property type="entry name" value="Polysacc_synth"/>
</dbReference>
<evidence type="ECO:0000313" key="8">
    <source>
        <dbReference type="Proteomes" id="UP001595733"/>
    </source>
</evidence>
<dbReference type="PANTHER" id="PTHR30250">
    <property type="entry name" value="PST FAMILY PREDICTED COLANIC ACID TRANSPORTER"/>
    <property type="match status" value="1"/>
</dbReference>
<accession>A0ABV8UWT8</accession>
<dbReference type="EMBL" id="JBHSEF010000025">
    <property type="protein sequence ID" value="MFC4355806.1"/>
    <property type="molecule type" value="Genomic_DNA"/>
</dbReference>
<comment type="caution">
    <text evidence="7">The sequence shown here is derived from an EMBL/GenBank/DDBJ whole genome shotgun (WGS) entry which is preliminary data.</text>
</comment>
<dbReference type="RefSeq" id="WP_378142368.1">
    <property type="nucleotide sequence ID" value="NZ_JBHSEF010000025.1"/>
</dbReference>
<feature type="transmembrane region" description="Helical" evidence="6">
    <location>
        <begin position="155"/>
        <end position="179"/>
    </location>
</feature>
<keyword evidence="8" id="KW-1185">Reference proteome</keyword>
<dbReference type="InterPro" id="IPR050833">
    <property type="entry name" value="Poly_Biosynth_Transport"/>
</dbReference>
<sequence length="536" mass="58282">MATQWKMSSYMKGAAMLTIAALLVKVLSAVYRVPFQNMVGDEGFYIYQQIYPLIGMITTWTSVGFAIALAKLLSDYTAREDVESVQKVKRVGFFYIGTISIVFFLLLALSAPILAEAMGDPRLSRLIQIGAVVILAMPFLALLKSIYQVTERLSPLAYAQVVEQAVRVGFILVGAHFVLSFTGDLYATGAMALLGATVGEVAGILLLGFWLTAKERNVWQKSTSTVSTRSIIRDLTVISISASISSLFFLMLQLVDSMTVLNTLIGNGMALQEAKETKGIYDRVQPLIQMGIVVSTSLAFALVPLIASKMQQNTGRGAIPFIRLSYRVALVFGSAAALGLVVTMPYVNEMLFQTRDLSTVLMVGSVQVLWLSLLLLFMSILQGAGRIWRPTAWLAIGVGVKLSANLWFVGEFGILGAALSGNLAMLIALFGVTFELKRTWPNALAPLTFYLHLGGALLAMAVAVIGFARIADAVILDALPSRIQAMAIALIGVGIGVGVFLSLLMKLQLLQPKEWYLLPFGRRLAYLQLWLTRKKG</sequence>
<evidence type="ECO:0000313" key="7">
    <source>
        <dbReference type="EMBL" id="MFC4355806.1"/>
    </source>
</evidence>
<feature type="transmembrane region" description="Helical" evidence="6">
    <location>
        <begin position="414"/>
        <end position="436"/>
    </location>
</feature>
<feature type="transmembrane region" description="Helical" evidence="6">
    <location>
        <begin position="287"/>
        <end position="307"/>
    </location>
</feature>
<feature type="transmembrane region" description="Helical" evidence="6">
    <location>
        <begin position="448"/>
        <end position="471"/>
    </location>
</feature>
<evidence type="ECO:0000256" key="4">
    <source>
        <dbReference type="ARBA" id="ARBA00022989"/>
    </source>
</evidence>
<feature type="transmembrane region" description="Helical" evidence="6">
    <location>
        <begin position="185"/>
        <end position="211"/>
    </location>
</feature>
<feature type="transmembrane region" description="Helical" evidence="6">
    <location>
        <begin position="93"/>
        <end position="114"/>
    </location>
</feature>
<evidence type="ECO:0000256" key="6">
    <source>
        <dbReference type="SAM" id="Phobius"/>
    </source>
</evidence>